<dbReference type="AlphaFoldDB" id="Q5VN25"/>
<feature type="compositionally biased region" description="Basic and acidic residues" evidence="1">
    <location>
        <begin position="69"/>
        <end position="86"/>
    </location>
</feature>
<feature type="region of interest" description="Disordered" evidence="1">
    <location>
        <begin position="1"/>
        <end position="131"/>
    </location>
</feature>
<evidence type="ECO:0000313" key="3">
    <source>
        <dbReference type="Proteomes" id="UP000000763"/>
    </source>
</evidence>
<sequence>MAHSPAAAAGGNGERAESGGARGREGSREERGSSSEGWRRPEQRMEAAATAGERTADGRQQHLKKGRRGVRDGEDDRDDQSGRPEMDENGELTSERGKRGIGGDWWQPRGGRGAGGLSERDGGDCAARRRL</sequence>
<gene>
    <name evidence="2" type="primary">OSJNBa0015G09.23</name>
</gene>
<name>Q5VN25_ORYSJ</name>
<reference evidence="3" key="2">
    <citation type="journal article" date="2008" name="Nucleic Acids Res.">
        <title>The rice annotation project database (RAP-DB): 2008 update.</title>
        <authorList>
            <consortium name="The rice annotation project (RAP)"/>
        </authorList>
    </citation>
    <scope>GENOME REANNOTATION</scope>
    <source>
        <strain evidence="3">cv. Nipponbare</strain>
    </source>
</reference>
<feature type="compositionally biased region" description="Basic and acidic residues" evidence="1">
    <location>
        <begin position="14"/>
        <end position="45"/>
    </location>
</feature>
<proteinExistence type="predicted"/>
<dbReference type="Proteomes" id="UP000000763">
    <property type="component" value="Chromosome 6"/>
</dbReference>
<feature type="compositionally biased region" description="Basic and acidic residues" evidence="1">
    <location>
        <begin position="118"/>
        <end position="131"/>
    </location>
</feature>
<accession>Q5VN25</accession>
<dbReference type="EMBL" id="AP005763">
    <property type="protein sequence ID" value="BAD69150.1"/>
    <property type="molecule type" value="Genomic_DNA"/>
</dbReference>
<organism evidence="2 3">
    <name type="scientific">Oryza sativa subsp. japonica</name>
    <name type="common">Rice</name>
    <dbReference type="NCBI Taxonomy" id="39947"/>
    <lineage>
        <taxon>Eukaryota</taxon>
        <taxon>Viridiplantae</taxon>
        <taxon>Streptophyta</taxon>
        <taxon>Embryophyta</taxon>
        <taxon>Tracheophyta</taxon>
        <taxon>Spermatophyta</taxon>
        <taxon>Magnoliopsida</taxon>
        <taxon>Liliopsida</taxon>
        <taxon>Poales</taxon>
        <taxon>Poaceae</taxon>
        <taxon>BOP clade</taxon>
        <taxon>Oryzoideae</taxon>
        <taxon>Oryzeae</taxon>
        <taxon>Oryzinae</taxon>
        <taxon>Oryza</taxon>
        <taxon>Oryza sativa</taxon>
    </lineage>
</organism>
<evidence type="ECO:0000313" key="2">
    <source>
        <dbReference type="EMBL" id="BAD69150.1"/>
    </source>
</evidence>
<evidence type="ECO:0000256" key="1">
    <source>
        <dbReference type="SAM" id="MobiDB-lite"/>
    </source>
</evidence>
<protein>
    <submittedName>
        <fullName evidence="2">Uncharacterized protein</fullName>
    </submittedName>
</protein>
<reference evidence="3" key="1">
    <citation type="journal article" date="2005" name="Nature">
        <title>The map-based sequence of the rice genome.</title>
        <authorList>
            <consortium name="International rice genome sequencing project (IRGSP)"/>
            <person name="Matsumoto T."/>
            <person name="Wu J."/>
            <person name="Kanamori H."/>
            <person name="Katayose Y."/>
            <person name="Fujisawa M."/>
            <person name="Namiki N."/>
            <person name="Mizuno H."/>
            <person name="Yamamoto K."/>
            <person name="Antonio B.A."/>
            <person name="Baba T."/>
            <person name="Sakata K."/>
            <person name="Nagamura Y."/>
            <person name="Aoki H."/>
            <person name="Arikawa K."/>
            <person name="Arita K."/>
            <person name="Bito T."/>
            <person name="Chiden Y."/>
            <person name="Fujitsuka N."/>
            <person name="Fukunaka R."/>
            <person name="Hamada M."/>
            <person name="Harada C."/>
            <person name="Hayashi A."/>
            <person name="Hijishita S."/>
            <person name="Honda M."/>
            <person name="Hosokawa S."/>
            <person name="Ichikawa Y."/>
            <person name="Idonuma A."/>
            <person name="Iijima M."/>
            <person name="Ikeda M."/>
            <person name="Ikeno M."/>
            <person name="Ito K."/>
            <person name="Ito S."/>
            <person name="Ito T."/>
            <person name="Ito Y."/>
            <person name="Ito Y."/>
            <person name="Iwabuchi A."/>
            <person name="Kamiya K."/>
            <person name="Karasawa W."/>
            <person name="Kurita K."/>
            <person name="Katagiri S."/>
            <person name="Kikuta A."/>
            <person name="Kobayashi H."/>
            <person name="Kobayashi N."/>
            <person name="Machita K."/>
            <person name="Maehara T."/>
            <person name="Masukawa M."/>
            <person name="Mizubayashi T."/>
            <person name="Mukai Y."/>
            <person name="Nagasaki H."/>
            <person name="Nagata Y."/>
            <person name="Naito S."/>
            <person name="Nakashima M."/>
            <person name="Nakama Y."/>
            <person name="Nakamichi Y."/>
            <person name="Nakamura M."/>
            <person name="Meguro A."/>
            <person name="Negishi M."/>
            <person name="Ohta I."/>
            <person name="Ohta T."/>
            <person name="Okamoto M."/>
            <person name="Ono N."/>
            <person name="Saji S."/>
            <person name="Sakaguchi M."/>
            <person name="Sakai K."/>
            <person name="Shibata M."/>
            <person name="Shimokawa T."/>
            <person name="Song J."/>
            <person name="Takazaki Y."/>
            <person name="Terasawa K."/>
            <person name="Tsugane M."/>
            <person name="Tsuji K."/>
            <person name="Ueda S."/>
            <person name="Waki K."/>
            <person name="Yamagata H."/>
            <person name="Yamamoto M."/>
            <person name="Yamamoto S."/>
            <person name="Yamane H."/>
            <person name="Yoshiki S."/>
            <person name="Yoshihara R."/>
            <person name="Yukawa K."/>
            <person name="Zhong H."/>
            <person name="Yano M."/>
            <person name="Yuan Q."/>
            <person name="Ouyang S."/>
            <person name="Liu J."/>
            <person name="Jones K.M."/>
            <person name="Gansberger K."/>
            <person name="Moffat K."/>
            <person name="Hill J."/>
            <person name="Bera J."/>
            <person name="Fadrosh D."/>
            <person name="Jin S."/>
            <person name="Johri S."/>
            <person name="Kim M."/>
            <person name="Overton L."/>
            <person name="Reardon M."/>
            <person name="Tsitrin T."/>
            <person name="Vuong H."/>
            <person name="Weaver B."/>
            <person name="Ciecko A."/>
            <person name="Tallon L."/>
            <person name="Jackson J."/>
            <person name="Pai G."/>
            <person name="Aken S.V."/>
            <person name="Utterback T."/>
            <person name="Reidmuller S."/>
            <person name="Feldblyum T."/>
            <person name="Hsiao J."/>
            <person name="Zismann V."/>
            <person name="Iobst S."/>
            <person name="de Vazeille A.R."/>
            <person name="Buell C.R."/>
            <person name="Ying K."/>
            <person name="Li Y."/>
            <person name="Lu T."/>
            <person name="Huang Y."/>
            <person name="Zhao Q."/>
            <person name="Feng Q."/>
            <person name="Zhang L."/>
            <person name="Zhu J."/>
            <person name="Weng Q."/>
            <person name="Mu J."/>
            <person name="Lu Y."/>
            <person name="Fan D."/>
            <person name="Liu Y."/>
            <person name="Guan J."/>
            <person name="Zhang Y."/>
            <person name="Yu S."/>
            <person name="Liu X."/>
            <person name="Zhang Y."/>
            <person name="Hong G."/>
            <person name="Han B."/>
            <person name="Choisne N."/>
            <person name="Demange N."/>
            <person name="Orjeda G."/>
            <person name="Samain S."/>
            <person name="Cattolico L."/>
            <person name="Pelletier E."/>
            <person name="Couloux A."/>
            <person name="Segurens B."/>
            <person name="Wincker P."/>
            <person name="D'Hont A."/>
            <person name="Scarpelli C."/>
            <person name="Weissenbach J."/>
            <person name="Salanoubat M."/>
            <person name="Quetier F."/>
            <person name="Yu Y."/>
            <person name="Kim H.R."/>
            <person name="Rambo T."/>
            <person name="Currie J."/>
            <person name="Collura K."/>
            <person name="Luo M."/>
            <person name="Yang T."/>
            <person name="Ammiraju J.S.S."/>
            <person name="Engler F."/>
            <person name="Soderlund C."/>
            <person name="Wing R.A."/>
            <person name="Palmer L.E."/>
            <person name="de la Bastide M."/>
            <person name="Spiegel L."/>
            <person name="Nascimento L."/>
            <person name="Zutavern T."/>
            <person name="O'Shaughnessy A."/>
            <person name="Dike S."/>
            <person name="Dedhia N."/>
            <person name="Preston R."/>
            <person name="Balija V."/>
            <person name="McCombie W.R."/>
            <person name="Chow T."/>
            <person name="Chen H."/>
            <person name="Chung M."/>
            <person name="Chen C."/>
            <person name="Shaw J."/>
            <person name="Wu H."/>
            <person name="Hsiao K."/>
            <person name="Chao Y."/>
            <person name="Chu M."/>
            <person name="Cheng C."/>
            <person name="Hour A."/>
            <person name="Lee P."/>
            <person name="Lin S."/>
            <person name="Lin Y."/>
            <person name="Liou J."/>
            <person name="Liu S."/>
            <person name="Hsing Y."/>
            <person name="Raghuvanshi S."/>
            <person name="Mohanty A."/>
            <person name="Bharti A.K."/>
            <person name="Gaur A."/>
            <person name="Gupta V."/>
            <person name="Kumar D."/>
            <person name="Ravi V."/>
            <person name="Vij S."/>
            <person name="Kapur A."/>
            <person name="Khurana P."/>
            <person name="Khurana P."/>
            <person name="Khurana J.P."/>
            <person name="Tyagi A.K."/>
            <person name="Gaikwad K."/>
            <person name="Singh A."/>
            <person name="Dalal V."/>
            <person name="Srivastava S."/>
            <person name="Dixit A."/>
            <person name="Pal A.K."/>
            <person name="Ghazi I.A."/>
            <person name="Yadav M."/>
            <person name="Pandit A."/>
            <person name="Bhargava A."/>
            <person name="Sureshbabu K."/>
            <person name="Batra K."/>
            <person name="Sharma T.R."/>
            <person name="Mohapatra T."/>
            <person name="Singh N.K."/>
            <person name="Messing J."/>
            <person name="Nelson A.B."/>
            <person name="Fuks G."/>
            <person name="Kavchok S."/>
            <person name="Keizer G."/>
            <person name="Linton E."/>
            <person name="Llaca V."/>
            <person name="Song R."/>
            <person name="Tanyolac B."/>
            <person name="Young S."/>
            <person name="Ho-Il K."/>
            <person name="Hahn J.H."/>
            <person name="Sangsakoo G."/>
            <person name="Vanavichit A."/>
            <person name="de Mattos Luiz.A.T."/>
            <person name="Zimmer P.D."/>
            <person name="Malone G."/>
            <person name="Dellagostin O."/>
            <person name="de Oliveira A.C."/>
            <person name="Bevan M."/>
            <person name="Bancroft I."/>
            <person name="Minx P."/>
            <person name="Cordum H."/>
            <person name="Wilson R."/>
            <person name="Cheng Z."/>
            <person name="Jin W."/>
            <person name="Jiang J."/>
            <person name="Leong S.A."/>
            <person name="Iwama H."/>
            <person name="Gojobori T."/>
            <person name="Itoh T."/>
            <person name="Niimura Y."/>
            <person name="Fujii Y."/>
            <person name="Habara T."/>
            <person name="Sakai H."/>
            <person name="Sato Y."/>
            <person name="Wilson G."/>
            <person name="Kumar K."/>
            <person name="McCouch S."/>
            <person name="Juretic N."/>
            <person name="Hoen D."/>
            <person name="Wright S."/>
            <person name="Bruskiewich R."/>
            <person name="Bureau T."/>
            <person name="Miyao A."/>
            <person name="Hirochika H."/>
            <person name="Nishikawa T."/>
            <person name="Kadowaki K."/>
            <person name="Sugiura M."/>
            <person name="Burr B."/>
            <person name="Sasaki T."/>
        </authorList>
    </citation>
    <scope>NUCLEOTIDE SEQUENCE [LARGE SCALE GENOMIC DNA]</scope>
    <source>
        <strain evidence="3">cv. Nipponbare</strain>
    </source>
</reference>